<feature type="non-terminal residue" evidence="1">
    <location>
        <position position="44"/>
    </location>
</feature>
<proteinExistence type="predicted"/>
<gene>
    <name evidence="1" type="ORF">FMOSSE_LOCUS14444</name>
</gene>
<reference evidence="1" key="1">
    <citation type="submission" date="2021-06" db="EMBL/GenBank/DDBJ databases">
        <authorList>
            <person name="Kallberg Y."/>
            <person name="Tangrot J."/>
            <person name="Rosling A."/>
        </authorList>
    </citation>
    <scope>NUCLEOTIDE SEQUENCE</scope>
    <source>
        <strain evidence="1">87-6 pot B 2015</strain>
    </source>
</reference>
<organism evidence="1 2">
    <name type="scientific">Funneliformis mosseae</name>
    <name type="common">Endomycorrhizal fungus</name>
    <name type="synonym">Glomus mosseae</name>
    <dbReference type="NCBI Taxonomy" id="27381"/>
    <lineage>
        <taxon>Eukaryota</taxon>
        <taxon>Fungi</taxon>
        <taxon>Fungi incertae sedis</taxon>
        <taxon>Mucoromycota</taxon>
        <taxon>Glomeromycotina</taxon>
        <taxon>Glomeromycetes</taxon>
        <taxon>Glomerales</taxon>
        <taxon>Glomeraceae</taxon>
        <taxon>Funneliformis</taxon>
    </lineage>
</organism>
<evidence type="ECO:0000313" key="1">
    <source>
        <dbReference type="EMBL" id="CAG8712957.1"/>
    </source>
</evidence>
<accession>A0A9N9HYH3</accession>
<protein>
    <submittedName>
        <fullName evidence="1">11997_t:CDS:1</fullName>
    </submittedName>
</protein>
<sequence length="44" mass="5025">MGYNEILAMQLTLYNKNTLLFEVVVSLNIELQENDLFTITSSNS</sequence>
<dbReference type="Proteomes" id="UP000789375">
    <property type="component" value="Unassembled WGS sequence"/>
</dbReference>
<evidence type="ECO:0000313" key="2">
    <source>
        <dbReference type="Proteomes" id="UP000789375"/>
    </source>
</evidence>
<name>A0A9N9HYH3_FUNMO</name>
<keyword evidence="2" id="KW-1185">Reference proteome</keyword>
<dbReference type="AlphaFoldDB" id="A0A9N9HYH3"/>
<comment type="caution">
    <text evidence="1">The sequence shown here is derived from an EMBL/GenBank/DDBJ whole genome shotgun (WGS) entry which is preliminary data.</text>
</comment>
<dbReference type="EMBL" id="CAJVPP010011100">
    <property type="protein sequence ID" value="CAG8712957.1"/>
    <property type="molecule type" value="Genomic_DNA"/>
</dbReference>